<evidence type="ECO:0000313" key="2">
    <source>
        <dbReference type="Proteomes" id="UP000298579"/>
    </source>
</evidence>
<organism evidence="1 2">
    <name type="scientific">Agrobacterium tumefaciens</name>
    <dbReference type="NCBI Taxonomy" id="358"/>
    <lineage>
        <taxon>Bacteria</taxon>
        <taxon>Pseudomonadati</taxon>
        <taxon>Pseudomonadota</taxon>
        <taxon>Alphaproteobacteria</taxon>
        <taxon>Hyphomicrobiales</taxon>
        <taxon>Rhizobiaceae</taxon>
        <taxon>Rhizobium/Agrobacterium group</taxon>
        <taxon>Agrobacterium</taxon>
        <taxon>Agrobacterium tumefaciens complex</taxon>
    </lineage>
</organism>
<protein>
    <submittedName>
        <fullName evidence="1">Uncharacterized protein</fullName>
    </submittedName>
</protein>
<proteinExistence type="predicted"/>
<dbReference type="AlphaFoldDB" id="A0AAE6BD71"/>
<dbReference type="RefSeq" id="WP_130932418.1">
    <property type="nucleotide sequence ID" value="NZ_CP039888.1"/>
</dbReference>
<name>A0AAE6BD71_AGRTU</name>
<dbReference type="Proteomes" id="UP000298579">
    <property type="component" value="Chromosome circular"/>
</dbReference>
<reference evidence="1 2" key="1">
    <citation type="submission" date="2019-04" db="EMBL/GenBank/DDBJ databases">
        <title>Complete genome sequence of Agrobacterium tumefaciens CFBP5877.</title>
        <authorList>
            <person name="Huang Y.-Y."/>
            <person name="Chiang H.-Y."/>
            <person name="Chou L."/>
            <person name="Lai E.-M."/>
            <person name="Kuo C.-H."/>
        </authorList>
    </citation>
    <scope>NUCLEOTIDE SEQUENCE [LARGE SCALE GENOMIC DNA]</scope>
    <source>
        <strain evidence="1 2">CFBP5877</strain>
    </source>
</reference>
<accession>A0AAE6BD71</accession>
<sequence length="283" mass="31202">MRHSSILLRNFIIILLFLPGCTAAGLREFELYRQAYEAQYVEADLLLADLAKAERNSWQRSHAADRDFNPDHAAYYIEGAEPPLTASLRRSLIALKDYNAALVALATGENAETLVTRFTGFAANVDSAYESITAIKKRSAPEEVLAVADKIWPGVRAAEAVGNSLLAAAGREEFRVRLSTNNKKMQEFLSALRSATPAMYKLLAAGQRRYSRDGGGNQEDDELQKKNRRLLAGWVLLIDQSSVALARAAQAAETPNTISISNLNGAAIELRILAERIRLERAR</sequence>
<gene>
    <name evidence="1" type="ORF">CFBP5877_10925</name>
</gene>
<evidence type="ECO:0000313" key="1">
    <source>
        <dbReference type="EMBL" id="QCL79531.1"/>
    </source>
</evidence>
<dbReference type="EMBL" id="CP039897">
    <property type="protein sequence ID" value="QCL79531.1"/>
    <property type="molecule type" value="Genomic_DNA"/>
</dbReference>